<comment type="caution">
    <text evidence="5">The sequence shown here is derived from an EMBL/GenBank/DDBJ whole genome shotgun (WGS) entry which is preliminary data.</text>
</comment>
<keyword evidence="2" id="KW-0560">Oxidoreductase</keyword>
<evidence type="ECO:0000256" key="2">
    <source>
        <dbReference type="ARBA" id="ARBA00023002"/>
    </source>
</evidence>
<dbReference type="Gene3D" id="3.40.50.720">
    <property type="entry name" value="NAD(P)-binding Rossmann-like Domain"/>
    <property type="match status" value="1"/>
</dbReference>
<organism evidence="5 6">
    <name type="scientific">Mesotoga infera</name>
    <dbReference type="NCBI Taxonomy" id="1236046"/>
    <lineage>
        <taxon>Bacteria</taxon>
        <taxon>Thermotogati</taxon>
        <taxon>Thermotogota</taxon>
        <taxon>Thermotogae</taxon>
        <taxon>Kosmotogales</taxon>
        <taxon>Kosmotogaceae</taxon>
        <taxon>Mesotoga</taxon>
    </lineage>
</organism>
<dbReference type="GO" id="GO:0008839">
    <property type="term" value="F:4-hydroxy-tetrahydrodipicolinate reductase"/>
    <property type="evidence" value="ECO:0007669"/>
    <property type="project" value="InterPro"/>
</dbReference>
<proteinExistence type="predicted"/>
<dbReference type="InterPro" id="IPR045760">
    <property type="entry name" value="DAP_DH_C"/>
</dbReference>
<feature type="domain" description="Dihydrodipicolinate reductase N-terminal" evidence="3">
    <location>
        <begin position="4"/>
        <end position="80"/>
    </location>
</feature>
<dbReference type="CDD" id="cd24146">
    <property type="entry name" value="nat-AmDH_N_like"/>
    <property type="match status" value="1"/>
</dbReference>
<dbReference type="AlphaFoldDB" id="A0A101I8Q0"/>
<reference evidence="6" key="1">
    <citation type="journal article" date="2015" name="MBio">
        <title>Genome-Resolved Metagenomic Analysis Reveals Roles for Candidate Phyla and Other Microbial Community Members in Biogeochemical Transformations in Oil Reservoirs.</title>
        <authorList>
            <person name="Hu P."/>
            <person name="Tom L."/>
            <person name="Singh A."/>
            <person name="Thomas B.C."/>
            <person name="Baker B.J."/>
            <person name="Piceno Y.M."/>
            <person name="Andersen G.L."/>
            <person name="Banfield J.F."/>
        </authorList>
    </citation>
    <scope>NUCLEOTIDE SEQUENCE [LARGE SCALE GENOMIC DNA]</scope>
</reference>
<evidence type="ECO:0000259" key="4">
    <source>
        <dbReference type="Pfam" id="PF19328"/>
    </source>
</evidence>
<keyword evidence="1" id="KW-0521">NADP</keyword>
<dbReference type="SUPFAM" id="SSF51735">
    <property type="entry name" value="NAD(P)-binding Rossmann-fold domains"/>
    <property type="match status" value="1"/>
</dbReference>
<dbReference type="GO" id="GO:0009089">
    <property type="term" value="P:lysine biosynthetic process via diaminopimelate"/>
    <property type="evidence" value="ECO:0007669"/>
    <property type="project" value="InterPro"/>
</dbReference>
<accession>A0A101I8Q0</accession>
<evidence type="ECO:0000313" key="5">
    <source>
        <dbReference type="EMBL" id="KUK90803.1"/>
    </source>
</evidence>
<dbReference type="Pfam" id="PF01113">
    <property type="entry name" value="DapB_N"/>
    <property type="match status" value="1"/>
</dbReference>
<dbReference type="PATRIC" id="fig|1236046.5.peg.1483"/>
<evidence type="ECO:0000259" key="3">
    <source>
        <dbReference type="Pfam" id="PF01113"/>
    </source>
</evidence>
<dbReference type="Pfam" id="PF19328">
    <property type="entry name" value="DAP_DH_C"/>
    <property type="match status" value="1"/>
</dbReference>
<dbReference type="InterPro" id="IPR000846">
    <property type="entry name" value="DapB_N"/>
</dbReference>
<dbReference type="InterPro" id="IPR036291">
    <property type="entry name" value="NAD(P)-bd_dom_sf"/>
</dbReference>
<name>A0A101I8Q0_9BACT</name>
<feature type="domain" description="2,4-diaminopentanoate dehydrogenase C-terminal" evidence="4">
    <location>
        <begin position="140"/>
        <end position="341"/>
    </location>
</feature>
<dbReference type="NCBIfam" id="NF040740">
    <property type="entry name" value="ornith_Ord"/>
    <property type="match status" value="1"/>
</dbReference>
<dbReference type="EMBL" id="LGGW01000019">
    <property type="protein sequence ID" value="KUK90803.1"/>
    <property type="molecule type" value="Genomic_DNA"/>
</dbReference>
<dbReference type="Proteomes" id="UP000055014">
    <property type="component" value="Unassembled WGS sequence"/>
</dbReference>
<gene>
    <name evidence="5" type="ORF">XE02_0367</name>
</gene>
<evidence type="ECO:0000313" key="6">
    <source>
        <dbReference type="Proteomes" id="UP000055014"/>
    </source>
</evidence>
<evidence type="ECO:0000256" key="1">
    <source>
        <dbReference type="ARBA" id="ARBA00022857"/>
    </source>
</evidence>
<sequence length="342" mass="37319">MAYRVLVWGLGAMGSGVARNIVKKEDLRLVGAVEKDPERIGKDLGEYLGEERTAGRLVYSDIEKAIVETRPDIVVIATNSFVKEVLPKIEAAARHHVDILTIAEEMAFPFVSHPEESEVLENIAWRYGVSILGTGINPGFVLDLLIIAMTGACLKVNRIEARRINDLSPFGKTVMETQGVGTTPEEFKKGIEKGNIVGHIGFQQSIAMIGNALGWEIDRIEESREPIISNTERKTAVAHVKPGMVAGCKHVGRGYCGDKLMIELVHPQQILPETEGVDTGDYIDIYGDPEIHLSIKPEIPGGKGTIALATNMIPAVIEAAPGLLEMSELPIPRCLIDEIKEM</sequence>
<protein>
    <submittedName>
        <fullName evidence="5">Uncharacterized protein</fullName>
    </submittedName>
</protein>